<keyword evidence="2" id="KW-0808">Transferase</keyword>
<reference evidence="6 7" key="1">
    <citation type="journal article" date="2009" name="Stand. Genomic Sci.">
        <title>Complete genome sequence of Catenulispora acidiphila type strain (ID 139908).</title>
        <authorList>
            <person name="Copeland A."/>
            <person name="Lapidus A."/>
            <person name="Glavina Del Rio T."/>
            <person name="Nolan M."/>
            <person name="Lucas S."/>
            <person name="Chen F."/>
            <person name="Tice H."/>
            <person name="Cheng J.F."/>
            <person name="Bruce D."/>
            <person name="Goodwin L."/>
            <person name="Pitluck S."/>
            <person name="Mikhailova N."/>
            <person name="Pati A."/>
            <person name="Ivanova N."/>
            <person name="Mavromatis K."/>
            <person name="Chen A."/>
            <person name="Palaniappan K."/>
            <person name="Chain P."/>
            <person name="Land M."/>
            <person name="Hauser L."/>
            <person name="Chang Y.J."/>
            <person name="Jeffries C.D."/>
            <person name="Chertkov O."/>
            <person name="Brettin T."/>
            <person name="Detter J.C."/>
            <person name="Han C."/>
            <person name="Ali Z."/>
            <person name="Tindall B.J."/>
            <person name="Goker M."/>
            <person name="Bristow J."/>
            <person name="Eisen J.A."/>
            <person name="Markowitz V."/>
            <person name="Hugenholtz P."/>
            <person name="Kyrpides N.C."/>
            <person name="Klenk H.P."/>
        </authorList>
    </citation>
    <scope>NUCLEOTIDE SEQUENCE [LARGE SCALE GENOMIC DNA]</scope>
    <source>
        <strain evidence="7">DSM 44928 / JCM 14897 / NBRC 102108 / NRRL B-24433 / ID139908</strain>
    </source>
</reference>
<dbReference type="PANTHER" id="PTHR32282:SF33">
    <property type="entry name" value="PEPTIDOGLYCAN GLYCOSYLTRANSFERASE"/>
    <property type="match status" value="1"/>
</dbReference>
<dbReference type="Gene3D" id="3.40.710.10">
    <property type="entry name" value="DD-peptidase/beta-lactamase superfamily"/>
    <property type="match status" value="1"/>
</dbReference>
<feature type="domain" description="Penicillin-binding protein transpeptidase" evidence="5">
    <location>
        <begin position="167"/>
        <end position="387"/>
    </location>
</feature>
<feature type="transmembrane region" description="Helical" evidence="4">
    <location>
        <begin position="67"/>
        <end position="87"/>
    </location>
</feature>
<keyword evidence="1" id="KW-0328">Glycosyltransferase</keyword>
<dbReference type="STRING" id="479433.Caci_1390"/>
<dbReference type="InParanoid" id="C7Q8P8"/>
<organism evidence="6 7">
    <name type="scientific">Catenulispora acidiphila (strain DSM 44928 / JCM 14897 / NBRC 102108 / NRRL B-24433 / ID139908)</name>
    <dbReference type="NCBI Taxonomy" id="479433"/>
    <lineage>
        <taxon>Bacteria</taxon>
        <taxon>Bacillati</taxon>
        <taxon>Actinomycetota</taxon>
        <taxon>Actinomycetes</taxon>
        <taxon>Catenulisporales</taxon>
        <taxon>Catenulisporaceae</taxon>
        <taxon>Catenulispora</taxon>
    </lineage>
</organism>
<feature type="region of interest" description="Disordered" evidence="3">
    <location>
        <begin position="1"/>
        <end position="20"/>
    </location>
</feature>
<dbReference type="GO" id="GO:0030288">
    <property type="term" value="C:outer membrane-bounded periplasmic space"/>
    <property type="evidence" value="ECO:0007669"/>
    <property type="project" value="TreeGrafter"/>
</dbReference>
<dbReference type="InterPro" id="IPR050396">
    <property type="entry name" value="Glycosyltr_51/Transpeptidase"/>
</dbReference>
<dbReference type="GO" id="GO:0008955">
    <property type="term" value="F:peptidoglycan glycosyltransferase activity"/>
    <property type="evidence" value="ECO:0007669"/>
    <property type="project" value="TreeGrafter"/>
</dbReference>
<dbReference type="GO" id="GO:0009252">
    <property type="term" value="P:peptidoglycan biosynthetic process"/>
    <property type="evidence" value="ECO:0007669"/>
    <property type="project" value="TreeGrafter"/>
</dbReference>
<dbReference type="InterPro" id="IPR012338">
    <property type="entry name" value="Beta-lactam/transpept-like"/>
</dbReference>
<dbReference type="SUPFAM" id="SSF56601">
    <property type="entry name" value="beta-lactamase/transpeptidase-like"/>
    <property type="match status" value="1"/>
</dbReference>
<dbReference type="PANTHER" id="PTHR32282">
    <property type="entry name" value="BINDING PROTEIN TRANSPEPTIDASE, PUTATIVE-RELATED"/>
    <property type="match status" value="1"/>
</dbReference>
<dbReference type="Pfam" id="PF00905">
    <property type="entry name" value="Transpeptidase"/>
    <property type="match status" value="1"/>
</dbReference>
<keyword evidence="4" id="KW-0812">Transmembrane</keyword>
<evidence type="ECO:0000256" key="1">
    <source>
        <dbReference type="ARBA" id="ARBA00022676"/>
    </source>
</evidence>
<dbReference type="InterPro" id="IPR001460">
    <property type="entry name" value="PCN-bd_Tpept"/>
</dbReference>
<protein>
    <submittedName>
        <fullName evidence="6">Penicillin-binding protein transpeptidase</fullName>
    </submittedName>
</protein>
<evidence type="ECO:0000259" key="5">
    <source>
        <dbReference type="Pfam" id="PF00905"/>
    </source>
</evidence>
<evidence type="ECO:0000256" key="2">
    <source>
        <dbReference type="ARBA" id="ARBA00022679"/>
    </source>
</evidence>
<dbReference type="Proteomes" id="UP000000851">
    <property type="component" value="Chromosome"/>
</dbReference>
<proteinExistence type="predicted"/>
<keyword evidence="4" id="KW-0472">Membrane</keyword>
<dbReference type="AlphaFoldDB" id="C7Q8P8"/>
<keyword evidence="7" id="KW-1185">Reference proteome</keyword>
<dbReference type="RefSeq" id="WP_012785607.1">
    <property type="nucleotide sequence ID" value="NC_013131.1"/>
</dbReference>
<dbReference type="KEGG" id="cai:Caci_1390"/>
<evidence type="ECO:0000256" key="4">
    <source>
        <dbReference type="SAM" id="Phobius"/>
    </source>
</evidence>
<dbReference type="eggNOG" id="COG0744">
    <property type="taxonomic scope" value="Bacteria"/>
</dbReference>
<sequence length="466" mass="48834">MSADERENVPGRGNLENDLDNDLEHNLENEFRAMFAERSETVRPATSPYAAVRQRIGAARRRRRMRIGGASMAFAVAAVGIGVWATVPDAHHRAIGPASHGAGTLTPEVMYAGGRTEIPAGPLRDAALAWLRANYHGSLSGRTVVTTFDENLQTVASTKVEPGDSGVAIVDWRNGEVLALGGTWNRPLPIADTMKPLVLAAAFTTGHYTPDSTVPLDAQTHPLVWPPNAKQPMTYMGAHGKADWPPESPTVHIQDVDVTLRKAAEIGANGPFAQLGLAPDLGPAEVYDLATRMGIPSGTKDFVPVPALILGTAEATPLTMATVYATLADGGVRHDPVMVGQLLGKDGRVVWTPSAKSEQVLAPSAAQGVTDVLHSALTDGTTGTAVEPRTSAEAGTWAMAGAMDGAKAAWFDGADSHYVISVAVSKTDAKGTLLPLSADGHNGPDVGSRLAGPIWAGMVQTLRNQG</sequence>
<dbReference type="OrthoDB" id="9766909at2"/>
<keyword evidence="4" id="KW-1133">Transmembrane helix</keyword>
<evidence type="ECO:0000313" key="7">
    <source>
        <dbReference type="Proteomes" id="UP000000851"/>
    </source>
</evidence>
<evidence type="ECO:0000256" key="3">
    <source>
        <dbReference type="SAM" id="MobiDB-lite"/>
    </source>
</evidence>
<evidence type="ECO:0000313" key="6">
    <source>
        <dbReference type="EMBL" id="ACU70313.1"/>
    </source>
</evidence>
<name>C7Q8P8_CATAD</name>
<dbReference type="HOGENOM" id="CLU_586224_0_0_11"/>
<dbReference type="GO" id="GO:0008658">
    <property type="term" value="F:penicillin binding"/>
    <property type="evidence" value="ECO:0007669"/>
    <property type="project" value="InterPro"/>
</dbReference>
<gene>
    <name evidence="6" type="ordered locus">Caci_1390</name>
</gene>
<accession>C7Q8P8</accession>
<dbReference type="EMBL" id="CP001700">
    <property type="protein sequence ID" value="ACU70313.1"/>
    <property type="molecule type" value="Genomic_DNA"/>
</dbReference>